<dbReference type="Pfam" id="PF00583">
    <property type="entry name" value="Acetyltransf_1"/>
    <property type="match status" value="1"/>
</dbReference>
<proteinExistence type="predicted"/>
<dbReference type="CDD" id="cd04301">
    <property type="entry name" value="NAT_SF"/>
    <property type="match status" value="1"/>
</dbReference>
<sequence>MIVYSDPDKGIESIALDSAHWQDFTELFGERGACGGCWCMSWRLKKADFEANKGTQNKEAIRQLVDHGEPVGVLLYIDGEPVGWCAAAPRVKFIRLNQSRVLKQIDSLPVWSITCLFVAKKHRRQGVSFALIKSAIAWCRLNGAMVIEAYPSDPYKLNDPDAFLWTGIPSVFEKAGFRNEPTPSKRKRYMRYFI</sequence>
<comment type="caution">
    <text evidence="2">The sequence shown here is derived from an EMBL/GenBank/DDBJ whole genome shotgun (WGS) entry which is preliminary data.</text>
</comment>
<gene>
    <name evidence="2" type="ORF">JOC27_001681</name>
</gene>
<dbReference type="Gene3D" id="3.40.630.30">
    <property type="match status" value="1"/>
</dbReference>
<feature type="domain" description="N-acetyltransferase" evidence="1">
    <location>
        <begin position="14"/>
        <end position="194"/>
    </location>
</feature>
<name>A0ABS2Q914_9BACL</name>
<keyword evidence="3" id="KW-1185">Reference proteome</keyword>
<evidence type="ECO:0000313" key="2">
    <source>
        <dbReference type="EMBL" id="MBM7658228.1"/>
    </source>
</evidence>
<protein>
    <submittedName>
        <fullName evidence="2">GNAT superfamily N-acetyltransferase</fullName>
    </submittedName>
</protein>
<dbReference type="InterPro" id="IPR016181">
    <property type="entry name" value="Acyl_CoA_acyltransferase"/>
</dbReference>
<reference evidence="2 3" key="1">
    <citation type="submission" date="2021-01" db="EMBL/GenBank/DDBJ databases">
        <title>Genomic Encyclopedia of Type Strains, Phase IV (KMG-IV): sequencing the most valuable type-strain genomes for metagenomic binning, comparative biology and taxonomic classification.</title>
        <authorList>
            <person name="Goeker M."/>
        </authorList>
    </citation>
    <scope>NUCLEOTIDE SEQUENCE [LARGE SCALE GENOMIC DNA]</scope>
    <source>
        <strain evidence="2 3">DSM 100968</strain>
    </source>
</reference>
<accession>A0ABS2Q914</accession>
<dbReference type="Proteomes" id="UP000823201">
    <property type="component" value="Unassembled WGS sequence"/>
</dbReference>
<dbReference type="EMBL" id="JAFBEV010000013">
    <property type="protein sequence ID" value="MBM7658228.1"/>
    <property type="molecule type" value="Genomic_DNA"/>
</dbReference>
<dbReference type="PROSITE" id="PS51186">
    <property type="entry name" value="GNAT"/>
    <property type="match status" value="1"/>
</dbReference>
<organism evidence="2 3">
    <name type="scientific">Sporolactobacillus spathodeae</name>
    <dbReference type="NCBI Taxonomy" id="1465502"/>
    <lineage>
        <taxon>Bacteria</taxon>
        <taxon>Bacillati</taxon>
        <taxon>Bacillota</taxon>
        <taxon>Bacilli</taxon>
        <taxon>Bacillales</taxon>
        <taxon>Sporolactobacillaceae</taxon>
        <taxon>Sporolactobacillus</taxon>
    </lineage>
</organism>
<evidence type="ECO:0000313" key="3">
    <source>
        <dbReference type="Proteomes" id="UP000823201"/>
    </source>
</evidence>
<evidence type="ECO:0000259" key="1">
    <source>
        <dbReference type="PROSITE" id="PS51186"/>
    </source>
</evidence>
<dbReference type="InterPro" id="IPR000182">
    <property type="entry name" value="GNAT_dom"/>
</dbReference>
<dbReference type="RefSeq" id="WP_239530116.1">
    <property type="nucleotide sequence ID" value="NZ_CBCRXA010000012.1"/>
</dbReference>
<dbReference type="SUPFAM" id="SSF55729">
    <property type="entry name" value="Acyl-CoA N-acyltransferases (Nat)"/>
    <property type="match status" value="1"/>
</dbReference>